<dbReference type="CDD" id="cd06257">
    <property type="entry name" value="DnaJ"/>
    <property type="match status" value="1"/>
</dbReference>
<dbReference type="Proteomes" id="UP000663856">
    <property type="component" value="Unassembled WGS sequence"/>
</dbReference>
<organism evidence="2 4">
    <name type="scientific">Rotaria magnacalcarata</name>
    <dbReference type="NCBI Taxonomy" id="392030"/>
    <lineage>
        <taxon>Eukaryota</taxon>
        <taxon>Metazoa</taxon>
        <taxon>Spiralia</taxon>
        <taxon>Gnathifera</taxon>
        <taxon>Rotifera</taxon>
        <taxon>Eurotatoria</taxon>
        <taxon>Bdelloidea</taxon>
        <taxon>Philodinida</taxon>
        <taxon>Philodinidae</taxon>
        <taxon>Rotaria</taxon>
    </lineage>
</organism>
<evidence type="ECO:0000313" key="4">
    <source>
        <dbReference type="Proteomes" id="UP000663856"/>
    </source>
</evidence>
<dbReference type="PROSITE" id="PS50076">
    <property type="entry name" value="DNAJ_2"/>
    <property type="match status" value="1"/>
</dbReference>
<dbReference type="PANTHER" id="PTHR39158">
    <property type="entry name" value="OS08G0560600 PROTEIN"/>
    <property type="match status" value="1"/>
</dbReference>
<evidence type="ECO:0000259" key="1">
    <source>
        <dbReference type="PROSITE" id="PS50076"/>
    </source>
</evidence>
<evidence type="ECO:0000313" key="3">
    <source>
        <dbReference type="EMBL" id="CAF3950068.1"/>
    </source>
</evidence>
<dbReference type="InterPro" id="IPR036869">
    <property type="entry name" value="J_dom_sf"/>
</dbReference>
<keyword evidence="5" id="KW-1185">Reference proteome</keyword>
<feature type="domain" description="J" evidence="1">
    <location>
        <begin position="42"/>
        <end position="110"/>
    </location>
</feature>
<dbReference type="AlphaFoldDB" id="A0A816XLB8"/>
<dbReference type="Pfam" id="PF00226">
    <property type="entry name" value="DnaJ"/>
    <property type="match status" value="1"/>
</dbReference>
<protein>
    <recommendedName>
        <fullName evidence="1">J domain-containing protein</fullName>
    </recommendedName>
</protein>
<dbReference type="SUPFAM" id="SSF46565">
    <property type="entry name" value="Chaperone J-domain"/>
    <property type="match status" value="1"/>
</dbReference>
<dbReference type="EMBL" id="CAJNRF010013338">
    <property type="protein sequence ID" value="CAF2147625.1"/>
    <property type="molecule type" value="Genomic_DNA"/>
</dbReference>
<dbReference type="SMART" id="SM00271">
    <property type="entry name" value="DnaJ"/>
    <property type="match status" value="1"/>
</dbReference>
<dbReference type="InterPro" id="IPR001623">
    <property type="entry name" value="DnaJ_domain"/>
</dbReference>
<sequence>MIINIFWRFPANKKKLGPFLNGITKRYITNASQVPVDRFIRQFYSVLEVDPSCCDETVIRKAYLEKVKQYHPDSSFQDNRGDHTKFNQVQQAYKALIETLKSNNSLDQSSSTSADDDYVKFDIRHTAPQHRTHLEYGGFGMGTPSSRQTAYYKMRAEKAYENVYEYRRDRESIETSGELIERKKRKDVRSTNFIDRLVEDLIQESMSRGDFNNIKPSGKTLHERNPHYMDFTTYKINEILIDNGYIPEWIQLEKQVREFIEQVRIDMKRVFKAIASENLQSSDEKKSYLSNNIKWAQAIEKFRNDIIEVNLIIDKINLIVPMLWRQQVHYNADREIAKIVALNPLKIELPPSEEELAQIHKQTLDQQHQEWINHQSTQRYSVFDAIRDLVQSLRNFKV</sequence>
<evidence type="ECO:0000313" key="5">
    <source>
        <dbReference type="Proteomes" id="UP000663866"/>
    </source>
</evidence>
<dbReference type="InterPro" id="IPR052573">
    <property type="entry name" value="DnaJ_C_subfamily_28"/>
</dbReference>
<comment type="caution">
    <text evidence="2">The sequence shown here is derived from an EMBL/GenBank/DDBJ whole genome shotgun (WGS) entry which is preliminary data.</text>
</comment>
<dbReference type="EMBL" id="CAJOBG010001683">
    <property type="protein sequence ID" value="CAF3950068.1"/>
    <property type="molecule type" value="Genomic_DNA"/>
</dbReference>
<evidence type="ECO:0000313" key="2">
    <source>
        <dbReference type="EMBL" id="CAF2147625.1"/>
    </source>
</evidence>
<accession>A0A816XLB8</accession>
<dbReference type="Pfam" id="PF09350">
    <property type="entry name" value="DJC28_CD"/>
    <property type="match status" value="1"/>
</dbReference>
<dbReference type="Proteomes" id="UP000663866">
    <property type="component" value="Unassembled WGS sequence"/>
</dbReference>
<reference evidence="2" key="1">
    <citation type="submission" date="2021-02" db="EMBL/GenBank/DDBJ databases">
        <authorList>
            <person name="Nowell W R."/>
        </authorList>
    </citation>
    <scope>NUCLEOTIDE SEQUENCE</scope>
</reference>
<dbReference type="PANTHER" id="PTHR39158:SF1">
    <property type="entry name" value="DNAJ HOMOLOG SUBFAMILY C MEMBER 28"/>
    <property type="match status" value="1"/>
</dbReference>
<gene>
    <name evidence="3" type="ORF">OVN521_LOCUS12191</name>
    <name evidence="2" type="ORF">WKI299_LOCUS29621</name>
</gene>
<name>A0A816XLB8_9BILA</name>
<dbReference type="InterPro" id="IPR018961">
    <property type="entry name" value="DnaJ_homolog_subfam-C_membr-28"/>
</dbReference>
<dbReference type="Gene3D" id="1.10.287.110">
    <property type="entry name" value="DnaJ domain"/>
    <property type="match status" value="1"/>
</dbReference>
<proteinExistence type="predicted"/>